<dbReference type="AlphaFoldDB" id="A0A1B2ESF7"/>
<gene>
    <name evidence="2" type="ORF">BB934_32385</name>
</gene>
<feature type="region of interest" description="Disordered" evidence="1">
    <location>
        <begin position="175"/>
        <end position="199"/>
    </location>
</feature>
<sequence>MSITRVFLLASGLARLIEKERAGQRVQQGYFPEDHDQSTHVQVSGDAGHLVLASHGAKGPVEDAAEISRAQAEALLELTAGQIAYLSISLTVDSHTATIQRFLTPGSLDLISMAFKHDKAARAFQPPAFFGPEITADPSFRLRAIALDGRPAVPEVEVTNAALHSLLDALHDRDQEAEPHSTRRAQAPAPSEPGFDAEAEQELDRLAIEDSVIRELARSLQPRGR</sequence>
<protein>
    <submittedName>
        <fullName evidence="2">Uncharacterized protein</fullName>
    </submittedName>
</protein>
<dbReference type="RefSeq" id="WP_099514014.1">
    <property type="nucleotide sequence ID" value="NZ_CP016617.1"/>
</dbReference>
<organism evidence="2">
    <name type="scientific">Microvirga ossetica</name>
    <dbReference type="NCBI Taxonomy" id="1882682"/>
    <lineage>
        <taxon>Bacteria</taxon>
        <taxon>Pseudomonadati</taxon>
        <taxon>Pseudomonadota</taxon>
        <taxon>Alphaproteobacteria</taxon>
        <taxon>Hyphomicrobiales</taxon>
        <taxon>Methylobacteriaceae</taxon>
        <taxon>Microvirga</taxon>
    </lineage>
</organism>
<dbReference type="EMBL" id="CP016617">
    <property type="protein sequence ID" value="ANY82920.1"/>
    <property type="molecule type" value="Genomic_DNA"/>
</dbReference>
<evidence type="ECO:0000313" key="2">
    <source>
        <dbReference type="EMBL" id="ANY82920.1"/>
    </source>
</evidence>
<dbReference type="OrthoDB" id="8019108at2"/>
<name>A0A1B2ESF7_9HYPH</name>
<reference evidence="2" key="1">
    <citation type="submission" date="2016-07" db="EMBL/GenBank/DDBJ databases">
        <title>Microvirga ossetica sp. nov. a new species of rhizobia isolated from root nodules of the legume species Vicia alpestris Steven originated from North Ossetia region in the Caucasus.</title>
        <authorList>
            <person name="Safronova V.I."/>
            <person name="Kuznetsova I.G."/>
            <person name="Sazanova A.L."/>
            <person name="Belimov A."/>
            <person name="Andronov E."/>
            <person name="Osledkin Y.S."/>
            <person name="Onishchuk O.P."/>
            <person name="Kurchak O.N."/>
            <person name="Shaposhnikov A.I."/>
            <person name="Willems A."/>
            <person name="Tikhonovich I.A."/>
        </authorList>
    </citation>
    <scope>NUCLEOTIDE SEQUENCE [LARGE SCALE GENOMIC DNA]</scope>
    <source>
        <strain evidence="2">V5/3M</strain>
        <plasmid evidence="2">unnamed1</plasmid>
    </source>
</reference>
<accession>A0A1B2ESF7</accession>
<proteinExistence type="predicted"/>
<keyword evidence="2" id="KW-0614">Plasmid</keyword>
<evidence type="ECO:0000256" key="1">
    <source>
        <dbReference type="SAM" id="MobiDB-lite"/>
    </source>
</evidence>
<geneLocation type="plasmid" evidence="2">
    <name>unnamed1</name>
</geneLocation>
<dbReference type="KEGG" id="moc:BB934_32385"/>
<dbReference type="Gene3D" id="2.40.320.10">
    <property type="entry name" value="Hypothetical Protein Pfu-838710-001"/>
    <property type="match status" value="1"/>
</dbReference>